<evidence type="ECO:0000313" key="2">
    <source>
        <dbReference type="Proteomes" id="UP000187495"/>
    </source>
</evidence>
<dbReference type="EMBL" id="FTNU01000023">
    <property type="protein sequence ID" value="SIS07387.1"/>
    <property type="molecule type" value="Genomic_DNA"/>
</dbReference>
<gene>
    <name evidence="1" type="ORF">SAMN02745664_12316</name>
</gene>
<proteinExistence type="predicted"/>
<reference evidence="2" key="1">
    <citation type="submission" date="2017-01" db="EMBL/GenBank/DDBJ databases">
        <authorList>
            <person name="Varghese N."/>
            <person name="Submissions S."/>
        </authorList>
    </citation>
    <scope>NUCLEOTIDE SEQUENCE [LARGE SCALE GENOMIC DNA]</scope>
    <source>
        <strain evidence="2">DSM 21768</strain>
    </source>
</reference>
<sequence>MKFTRETLLKILAKPAAVSKVKIDEQSFFIRKLSLKDQAELSKIDREDVIGHVAKLTIKALSDENGNQLLTDDDTEAVLAMPSGMLFQLAEQINAVNGFNKSVEDAEKN</sequence>
<keyword evidence="2" id="KW-1185">Reference proteome</keyword>
<name>A0A1N7G469_9GAMM</name>
<dbReference type="Proteomes" id="UP000187495">
    <property type="component" value="Unassembled WGS sequence"/>
</dbReference>
<protein>
    <recommendedName>
        <fullName evidence="3">Phage tail assembly chaperone protein, E, or 41 or 14</fullName>
    </recommendedName>
</protein>
<accession>A0A1N7G469</accession>
<dbReference type="RefSeq" id="WP_076556111.1">
    <property type="nucleotide sequence ID" value="NZ_FTNU01000023.1"/>
</dbReference>
<evidence type="ECO:0008006" key="3">
    <source>
        <dbReference type="Google" id="ProtNLM"/>
    </source>
</evidence>
<dbReference type="STRING" id="34061.B0189_09715"/>
<dbReference type="AlphaFoldDB" id="A0A1N7G469"/>
<organism evidence="1 2">
    <name type="scientific">Moraxella cuniculi DSM 21768</name>
    <dbReference type="NCBI Taxonomy" id="1122245"/>
    <lineage>
        <taxon>Bacteria</taxon>
        <taxon>Pseudomonadati</taxon>
        <taxon>Pseudomonadota</taxon>
        <taxon>Gammaproteobacteria</taxon>
        <taxon>Moraxellales</taxon>
        <taxon>Moraxellaceae</taxon>
        <taxon>Moraxella</taxon>
    </lineage>
</organism>
<evidence type="ECO:0000313" key="1">
    <source>
        <dbReference type="EMBL" id="SIS07387.1"/>
    </source>
</evidence>